<proteinExistence type="evidence at transcript level"/>
<accession>B8LMB3</accession>
<sequence>MIRKNNPLHEDMSAIHIQGLQNPCMLDINNSKLFVGIIALRVMQVIETHVVKLAVTVKLKGGLGASEICNGQIIKHSMLIQGLVLPLWCL</sequence>
<name>B8LMB3_PICSI</name>
<dbReference type="EMBL" id="EF676925">
    <property type="protein sequence ID" value="ABR16793.1"/>
    <property type="molecule type" value="mRNA"/>
</dbReference>
<evidence type="ECO:0000313" key="1">
    <source>
        <dbReference type="EMBL" id="ABR16793.1"/>
    </source>
</evidence>
<dbReference type="AlphaFoldDB" id="B8LMB3"/>
<organism evidence="1">
    <name type="scientific">Picea sitchensis</name>
    <name type="common">Sitka spruce</name>
    <name type="synonym">Pinus sitchensis</name>
    <dbReference type="NCBI Taxonomy" id="3332"/>
    <lineage>
        <taxon>Eukaryota</taxon>
        <taxon>Viridiplantae</taxon>
        <taxon>Streptophyta</taxon>
        <taxon>Embryophyta</taxon>
        <taxon>Tracheophyta</taxon>
        <taxon>Spermatophyta</taxon>
        <taxon>Pinopsida</taxon>
        <taxon>Pinidae</taxon>
        <taxon>Conifers I</taxon>
        <taxon>Pinales</taxon>
        <taxon>Pinaceae</taxon>
        <taxon>Picea</taxon>
    </lineage>
</organism>
<protein>
    <submittedName>
        <fullName evidence="1">Uncharacterized protein</fullName>
    </submittedName>
</protein>
<reference evidence="1" key="1">
    <citation type="submission" date="2007-06" db="EMBL/GenBank/DDBJ databases">
        <title>Full length cDNA sequences from Sitka Spruce (Picea sitchensis).</title>
        <authorList>
            <person name="Ralph S.G."/>
            <person name="Chun H.E."/>
            <person name="Liao N."/>
            <person name="Ali J."/>
            <person name="Reid K."/>
            <person name="Kolosova N."/>
            <person name="Cooper N."/>
            <person name="Cullis C."/>
            <person name="Jancsik S."/>
            <person name="Moore R."/>
            <person name="Mayo M."/>
            <person name="Wagner S."/>
            <person name="Holt R.A."/>
            <person name="Jones S.J.M."/>
            <person name="Marra M.A."/>
            <person name="Ritland C.E."/>
            <person name="Ritland K."/>
            <person name="Bohlmann J."/>
        </authorList>
    </citation>
    <scope>NUCLEOTIDE SEQUENCE</scope>
    <source>
        <tissue evidence="1">Green portion of the leader tissue</tissue>
    </source>
</reference>